<protein>
    <submittedName>
        <fullName evidence="1">Uncharacterized protein</fullName>
    </submittedName>
</protein>
<name>A0A511J502_9ENTE</name>
<dbReference type="Proteomes" id="UP000321830">
    <property type="component" value="Unassembled WGS sequence"/>
</dbReference>
<dbReference type="EMBL" id="BJWF01000047">
    <property type="protein sequence ID" value="GEL93088.1"/>
    <property type="molecule type" value="Genomic_DNA"/>
</dbReference>
<organism evidence="1 2">
    <name type="scientific">Enterococcus villorum</name>
    <dbReference type="NCBI Taxonomy" id="112904"/>
    <lineage>
        <taxon>Bacteria</taxon>
        <taxon>Bacillati</taxon>
        <taxon>Bacillota</taxon>
        <taxon>Bacilli</taxon>
        <taxon>Lactobacillales</taxon>
        <taxon>Enterococcaceae</taxon>
        <taxon>Enterococcus</taxon>
    </lineage>
</organism>
<comment type="caution">
    <text evidence="1">The sequence shown here is derived from an EMBL/GenBank/DDBJ whole genome shotgun (WGS) entry which is preliminary data.</text>
</comment>
<accession>A0A511J502</accession>
<proteinExistence type="predicted"/>
<dbReference type="AlphaFoldDB" id="A0A511J502"/>
<gene>
    <name evidence="1" type="ORF">EVI01_24250</name>
</gene>
<reference evidence="1 2" key="1">
    <citation type="submission" date="2019-07" db="EMBL/GenBank/DDBJ databases">
        <title>Whole genome shotgun sequence of Enterococcus villorum NBRC 100699.</title>
        <authorList>
            <person name="Hosoyama A."/>
            <person name="Uohara A."/>
            <person name="Ohji S."/>
            <person name="Ichikawa N."/>
        </authorList>
    </citation>
    <scope>NUCLEOTIDE SEQUENCE [LARGE SCALE GENOMIC DNA]</scope>
    <source>
        <strain evidence="1 2">NBRC 100699</strain>
    </source>
</reference>
<evidence type="ECO:0000313" key="1">
    <source>
        <dbReference type="EMBL" id="GEL93088.1"/>
    </source>
</evidence>
<sequence length="49" mass="6018">MTKWLSYPFFYEYTVFLKVTSSKARSEFYQNLRNNFQKNLSIELSHKEC</sequence>
<evidence type="ECO:0000313" key="2">
    <source>
        <dbReference type="Proteomes" id="UP000321830"/>
    </source>
</evidence>